<organism evidence="1 2">
    <name type="scientific">Sulfuricaulis limicola</name>
    <dbReference type="NCBI Taxonomy" id="1620215"/>
    <lineage>
        <taxon>Bacteria</taxon>
        <taxon>Pseudomonadati</taxon>
        <taxon>Pseudomonadota</taxon>
        <taxon>Gammaproteobacteria</taxon>
        <taxon>Acidiferrobacterales</taxon>
        <taxon>Acidiferrobacteraceae</taxon>
        <taxon>Sulfuricaulis</taxon>
    </lineage>
</organism>
<evidence type="ECO:0000313" key="2">
    <source>
        <dbReference type="Proteomes" id="UP000243180"/>
    </source>
</evidence>
<sequence>MKLSQTYLFYPHNKALEHALANSIGRLGDEWVEAAAPDTQVTVADNFLYTRGNYEQHRFSSNILDSVREALEISLTDEYRHQEPSAWAETQNSLGNILAAQGQQQRDASLYEKAIQCFNNALDEYNREKSPLDWAATQYNLGTAMQALGRQMDGAKLLKAAIDAYTNALLEWSRKETPEKWASAMHQLGATFHAHGKLLKGNRTFQKSVVAYKNALAVLDADNYAFELAAAHNNCGAVLQHLGESEENPDRLEEAIRSYETALTVCLEQQLPIHLAVLCRVNRSTVRSVLAELTKDTTLAHEVADEFEMIIECFPHALQPLCLKHCEEQIHKAKCASTCH</sequence>
<dbReference type="AlphaFoldDB" id="A0A1B4XDN2"/>
<keyword evidence="2" id="KW-1185">Reference proteome</keyword>
<accession>A0A1B4XDN2</accession>
<protein>
    <recommendedName>
        <fullName evidence="3">Tetratricopeptide repeat protein</fullName>
    </recommendedName>
</protein>
<name>A0A1B4XDN2_9GAMM</name>
<dbReference type="SUPFAM" id="SSF48452">
    <property type="entry name" value="TPR-like"/>
    <property type="match status" value="1"/>
</dbReference>
<dbReference type="KEGG" id="slim:SCL_0597"/>
<evidence type="ECO:0008006" key="3">
    <source>
        <dbReference type="Google" id="ProtNLM"/>
    </source>
</evidence>
<dbReference type="Gene3D" id="1.25.40.10">
    <property type="entry name" value="Tetratricopeptide repeat domain"/>
    <property type="match status" value="2"/>
</dbReference>
<dbReference type="Proteomes" id="UP000243180">
    <property type="component" value="Chromosome"/>
</dbReference>
<dbReference type="EMBL" id="AP014879">
    <property type="protein sequence ID" value="BAV32919.1"/>
    <property type="molecule type" value="Genomic_DNA"/>
</dbReference>
<dbReference type="InterPro" id="IPR011990">
    <property type="entry name" value="TPR-like_helical_dom_sf"/>
</dbReference>
<dbReference type="InParanoid" id="A0A1B4XDN2"/>
<dbReference type="RefSeq" id="WP_096359836.1">
    <property type="nucleotide sequence ID" value="NZ_AP014879.1"/>
</dbReference>
<proteinExistence type="predicted"/>
<evidence type="ECO:0000313" key="1">
    <source>
        <dbReference type="EMBL" id="BAV32919.1"/>
    </source>
</evidence>
<reference evidence="1 2" key="1">
    <citation type="submission" date="2015-05" db="EMBL/GenBank/DDBJ databases">
        <title>Complete genome sequence of a sulfur-oxidizing gammaproteobacterium strain HA5.</title>
        <authorList>
            <person name="Miura A."/>
            <person name="Kojima H."/>
            <person name="Fukui M."/>
        </authorList>
    </citation>
    <scope>NUCLEOTIDE SEQUENCE [LARGE SCALE GENOMIC DNA]</scope>
    <source>
        <strain evidence="1 2">HA5</strain>
    </source>
</reference>
<gene>
    <name evidence="1" type="ORF">SCL_0597</name>
</gene>
<dbReference type="OrthoDB" id="5751163at2"/>